<sequence length="84" mass="9496">MRYGEECPVLDEPPQPPPIGTLLVDAYERVGEFRGEWAGLWSLRPATGGREWTVRPEEARSATPEERLRALTARANARSRGEYL</sequence>
<comment type="caution">
    <text evidence="1">The sequence shown here is derived from an EMBL/GenBank/DDBJ whole genome shotgun (WGS) entry which is preliminary data.</text>
</comment>
<dbReference type="AlphaFoldDB" id="A0A7K3QKP3"/>
<reference evidence="1 2" key="1">
    <citation type="submission" date="2020-01" db="EMBL/GenBank/DDBJ databases">
        <title>Insect and environment-associated Actinomycetes.</title>
        <authorList>
            <person name="Currrie C."/>
            <person name="Chevrette M."/>
            <person name="Carlson C."/>
            <person name="Stubbendieck R."/>
            <person name="Wendt-Pienkowski E."/>
        </authorList>
    </citation>
    <scope>NUCLEOTIDE SEQUENCE [LARGE SCALE GENOMIC DNA]</scope>
    <source>
        <strain evidence="1 2">SID7754</strain>
    </source>
</reference>
<name>A0A7K3QKP3_9ACTN</name>
<evidence type="ECO:0000313" key="2">
    <source>
        <dbReference type="Proteomes" id="UP000470520"/>
    </source>
</evidence>
<evidence type="ECO:0000313" key="1">
    <source>
        <dbReference type="EMBL" id="NEB90469.1"/>
    </source>
</evidence>
<gene>
    <name evidence="1" type="ORF">G3I21_01740</name>
</gene>
<accession>A0A7K3QKP3</accession>
<organism evidence="1 2">
    <name type="scientific">Streptomyces bauhiniae</name>
    <dbReference type="NCBI Taxonomy" id="2340725"/>
    <lineage>
        <taxon>Bacteria</taxon>
        <taxon>Bacillati</taxon>
        <taxon>Actinomycetota</taxon>
        <taxon>Actinomycetes</taxon>
        <taxon>Kitasatosporales</taxon>
        <taxon>Streptomycetaceae</taxon>
        <taxon>Streptomyces</taxon>
    </lineage>
</organism>
<proteinExistence type="predicted"/>
<dbReference type="EMBL" id="JAAGMR010000018">
    <property type="protein sequence ID" value="NEB90469.1"/>
    <property type="molecule type" value="Genomic_DNA"/>
</dbReference>
<dbReference type="Proteomes" id="UP000470520">
    <property type="component" value="Unassembled WGS sequence"/>
</dbReference>
<protein>
    <submittedName>
        <fullName evidence="1">Uncharacterized protein</fullName>
    </submittedName>
</protein>